<reference evidence="1 2" key="1">
    <citation type="submission" date="2016-11" db="EMBL/GenBank/DDBJ databases">
        <authorList>
            <person name="Jaros S."/>
            <person name="Januszkiewicz K."/>
            <person name="Wedrychowicz H."/>
        </authorList>
    </citation>
    <scope>NUCLEOTIDE SEQUENCE [LARGE SCALE GENOMIC DNA]</scope>
    <source>
        <strain evidence="1 2">DSM 3089</strain>
    </source>
</reference>
<dbReference type="InterPro" id="IPR005370">
    <property type="entry name" value="UPF0180"/>
</dbReference>
<dbReference type="RefSeq" id="WP_072832730.1">
    <property type="nucleotide sequence ID" value="NZ_FQXP01000014.1"/>
</dbReference>
<dbReference type="STRING" id="1121306.SAMN02745196_02920"/>
<name>A0A1M5YGM3_9CLOT</name>
<dbReference type="AlphaFoldDB" id="A0A1M5YGM3"/>
<proteinExistence type="predicted"/>
<accession>A0A1M5YGM3</accession>
<keyword evidence="2" id="KW-1185">Reference proteome</keyword>
<protein>
    <submittedName>
        <fullName evidence="1">Uncharacterized protein family (UPF0180)</fullName>
    </submittedName>
</protein>
<evidence type="ECO:0000313" key="1">
    <source>
        <dbReference type="EMBL" id="SHI11044.1"/>
    </source>
</evidence>
<dbReference type="Pfam" id="PF03698">
    <property type="entry name" value="UPF0180"/>
    <property type="match status" value="1"/>
</dbReference>
<dbReference type="OrthoDB" id="1954110at2"/>
<sequence length="82" mass="9163">MKIYVQEDKNKLKENLSQRGYTLVNNENEPCDAIICDLKRKGLGHIVKNIPGSNTGTLIIDSGSKSVDDIENILNNKIYSDL</sequence>
<evidence type="ECO:0000313" key="2">
    <source>
        <dbReference type="Proteomes" id="UP000184526"/>
    </source>
</evidence>
<gene>
    <name evidence="1" type="ORF">SAMN02745196_02920</name>
</gene>
<dbReference type="EMBL" id="FQXP01000014">
    <property type="protein sequence ID" value="SHI11044.1"/>
    <property type="molecule type" value="Genomic_DNA"/>
</dbReference>
<dbReference type="Proteomes" id="UP000184526">
    <property type="component" value="Unassembled WGS sequence"/>
</dbReference>
<organism evidence="1 2">
    <name type="scientific">Clostridium collagenovorans DSM 3089</name>
    <dbReference type="NCBI Taxonomy" id="1121306"/>
    <lineage>
        <taxon>Bacteria</taxon>
        <taxon>Bacillati</taxon>
        <taxon>Bacillota</taxon>
        <taxon>Clostridia</taxon>
        <taxon>Eubacteriales</taxon>
        <taxon>Clostridiaceae</taxon>
        <taxon>Clostridium</taxon>
    </lineage>
</organism>